<dbReference type="PIRSF" id="PIRSF015921">
    <property type="entry name" value="FA_sphinglp_des"/>
    <property type="match status" value="1"/>
</dbReference>
<sequence>MQTIKFSSTVPWQKEFAATVRQRVNAYFKDKGISTKGNLYLYLQTAAMLFLYITPFVLILTLAMSTWMALLLVIVMGIGAAGVGMCVMHDAVHGSYSDKEWVNTLMGATMYLLGSNVFNWKIQHNVMHHAYTNIEGYDEDIAVSGLIRLSQYAPLKKVHRYQYIDAFFFYGLMTLSKLTRDFSQLAKYNRDGVTQKFHINPAMEYAKMVIIKLAYLFVLIGLPILFTNFAWWQVLLGFLVMHWTTGCILSTVFQMAHVVEGAQQFEPDENGVIPTEWAVNEVLTTSDFARNNSLLNWYVGGLNFQIEHHLFPNICHVHYRRIAPIVEQTTKDFGLFYNVKPSFFAALRSHVARLKELGQPPVFA</sequence>
<gene>
    <name evidence="3" type="ORF">NPE20_26610</name>
</gene>
<evidence type="ECO:0000259" key="2">
    <source>
        <dbReference type="Pfam" id="PF00487"/>
    </source>
</evidence>
<reference evidence="3 4" key="1">
    <citation type="submission" date="2022-07" db="EMBL/GenBank/DDBJ databases">
        <title>Mucilaginibacter sp. JC4.</title>
        <authorList>
            <person name="Le V."/>
            <person name="Ko S.-R."/>
            <person name="Ahn C.-Y."/>
            <person name="Oh H.-M."/>
        </authorList>
    </citation>
    <scope>NUCLEOTIDE SEQUENCE [LARGE SCALE GENOMIC DNA]</scope>
    <source>
        <strain evidence="3 4">JC4</strain>
    </source>
</reference>
<accession>A0ABT1TAT0</accession>
<dbReference type="EMBL" id="JANHOH010000017">
    <property type="protein sequence ID" value="MCQ6961573.1"/>
    <property type="molecule type" value="Genomic_DNA"/>
</dbReference>
<keyword evidence="1" id="KW-1133">Transmembrane helix</keyword>
<comment type="caution">
    <text evidence="3">The sequence shown here is derived from an EMBL/GenBank/DDBJ whole genome shotgun (WGS) entry which is preliminary data.</text>
</comment>
<proteinExistence type="predicted"/>
<dbReference type="RefSeq" id="WP_256541739.1">
    <property type="nucleotide sequence ID" value="NZ_JANHOH010000017.1"/>
</dbReference>
<dbReference type="PANTHER" id="PTHR19353">
    <property type="entry name" value="FATTY ACID DESATURASE 2"/>
    <property type="match status" value="1"/>
</dbReference>
<evidence type="ECO:0000313" key="3">
    <source>
        <dbReference type="EMBL" id="MCQ6961573.1"/>
    </source>
</evidence>
<name>A0ABT1TAT0_9SPHI</name>
<dbReference type="InterPro" id="IPR012171">
    <property type="entry name" value="Fatty_acid_desaturase"/>
</dbReference>
<dbReference type="CDD" id="cd03506">
    <property type="entry name" value="Delta6-FADS-like"/>
    <property type="match status" value="1"/>
</dbReference>
<feature type="transmembrane region" description="Helical" evidence="1">
    <location>
        <begin position="67"/>
        <end position="87"/>
    </location>
</feature>
<keyword evidence="4" id="KW-1185">Reference proteome</keyword>
<keyword evidence="1" id="KW-0812">Transmembrane</keyword>
<dbReference type="PANTHER" id="PTHR19353:SF19">
    <property type="entry name" value="DELTA(5) FATTY ACID DESATURASE C-RELATED"/>
    <property type="match status" value="1"/>
</dbReference>
<dbReference type="InterPro" id="IPR005804">
    <property type="entry name" value="FA_desaturase_dom"/>
</dbReference>
<organism evidence="3 4">
    <name type="scientific">Mucilaginibacter aquariorum</name>
    <dbReference type="NCBI Taxonomy" id="2967225"/>
    <lineage>
        <taxon>Bacteria</taxon>
        <taxon>Pseudomonadati</taxon>
        <taxon>Bacteroidota</taxon>
        <taxon>Sphingobacteriia</taxon>
        <taxon>Sphingobacteriales</taxon>
        <taxon>Sphingobacteriaceae</taxon>
        <taxon>Mucilaginibacter</taxon>
    </lineage>
</organism>
<protein>
    <submittedName>
        <fullName evidence="3">Acyl-CoA desaturase</fullName>
    </submittedName>
</protein>
<keyword evidence="1" id="KW-0472">Membrane</keyword>
<feature type="domain" description="Fatty acid desaturase" evidence="2">
    <location>
        <begin position="65"/>
        <end position="339"/>
    </location>
</feature>
<feature type="transmembrane region" description="Helical" evidence="1">
    <location>
        <begin position="205"/>
        <end position="226"/>
    </location>
</feature>
<evidence type="ECO:0000313" key="4">
    <source>
        <dbReference type="Proteomes" id="UP001204376"/>
    </source>
</evidence>
<dbReference type="Proteomes" id="UP001204376">
    <property type="component" value="Unassembled WGS sequence"/>
</dbReference>
<dbReference type="Pfam" id="PF00487">
    <property type="entry name" value="FA_desaturase"/>
    <property type="match status" value="1"/>
</dbReference>
<feature type="transmembrane region" description="Helical" evidence="1">
    <location>
        <begin position="39"/>
        <end position="61"/>
    </location>
</feature>
<evidence type="ECO:0000256" key="1">
    <source>
        <dbReference type="SAM" id="Phobius"/>
    </source>
</evidence>